<dbReference type="OrthoDB" id="2162994at2759"/>
<dbReference type="GO" id="GO:0006355">
    <property type="term" value="P:regulation of DNA-templated transcription"/>
    <property type="evidence" value="ECO:0007669"/>
    <property type="project" value="InterPro"/>
</dbReference>
<feature type="region of interest" description="Disordered" evidence="7">
    <location>
        <begin position="308"/>
        <end position="356"/>
    </location>
</feature>
<evidence type="ECO:0000256" key="2">
    <source>
        <dbReference type="ARBA" id="ARBA00022771"/>
    </source>
</evidence>
<feature type="region of interest" description="Disordered" evidence="7">
    <location>
        <begin position="553"/>
        <end position="616"/>
    </location>
</feature>
<dbReference type="SMART" id="SM00401">
    <property type="entry name" value="ZnF_GATA"/>
    <property type="match status" value="1"/>
</dbReference>
<keyword evidence="2 6" id="KW-0863">Zinc-finger</keyword>
<dbReference type="PANTHER" id="PTHR47172">
    <property type="entry name" value="OS01G0976800 PROTEIN"/>
    <property type="match status" value="1"/>
</dbReference>
<feature type="compositionally biased region" description="Low complexity" evidence="7">
    <location>
        <begin position="642"/>
        <end position="659"/>
    </location>
</feature>
<keyword evidence="10" id="KW-1185">Reference proteome</keyword>
<evidence type="ECO:0000313" key="9">
    <source>
        <dbReference type="EMBL" id="KAF5377336.1"/>
    </source>
</evidence>
<evidence type="ECO:0000259" key="8">
    <source>
        <dbReference type="PROSITE" id="PS50114"/>
    </source>
</evidence>
<dbReference type="CDD" id="cd00202">
    <property type="entry name" value="ZnF_GATA"/>
    <property type="match status" value="1"/>
</dbReference>
<feature type="region of interest" description="Disordered" evidence="7">
    <location>
        <begin position="470"/>
        <end position="537"/>
    </location>
</feature>
<keyword evidence="1" id="KW-0479">Metal-binding</keyword>
<dbReference type="Gene3D" id="3.30.50.10">
    <property type="entry name" value="Erythroid Transcription Factor GATA-1, subunit A"/>
    <property type="match status" value="1"/>
</dbReference>
<dbReference type="Pfam" id="PF00320">
    <property type="entry name" value="GATA"/>
    <property type="match status" value="1"/>
</dbReference>
<dbReference type="Proteomes" id="UP000518752">
    <property type="component" value="Unassembled WGS sequence"/>
</dbReference>
<evidence type="ECO:0000256" key="5">
    <source>
        <dbReference type="ARBA" id="ARBA00023163"/>
    </source>
</evidence>
<dbReference type="GO" id="GO:0043565">
    <property type="term" value="F:sequence-specific DNA binding"/>
    <property type="evidence" value="ECO:0007669"/>
    <property type="project" value="InterPro"/>
</dbReference>
<proteinExistence type="predicted"/>
<dbReference type="GO" id="GO:0008270">
    <property type="term" value="F:zinc ion binding"/>
    <property type="evidence" value="ECO:0007669"/>
    <property type="project" value="UniProtKB-KW"/>
</dbReference>
<keyword evidence="5" id="KW-0804">Transcription</keyword>
<feature type="region of interest" description="Disordered" evidence="7">
    <location>
        <begin position="632"/>
        <end position="771"/>
    </location>
</feature>
<protein>
    <recommendedName>
        <fullName evidence="8">GATA-type domain-containing protein</fullName>
    </recommendedName>
</protein>
<feature type="compositionally biased region" description="Low complexity" evidence="7">
    <location>
        <begin position="308"/>
        <end position="317"/>
    </location>
</feature>
<evidence type="ECO:0000256" key="6">
    <source>
        <dbReference type="PROSITE-ProRule" id="PRU00094"/>
    </source>
</evidence>
<keyword evidence="4" id="KW-0805">Transcription regulation</keyword>
<feature type="compositionally biased region" description="Polar residues" evidence="7">
    <location>
        <begin position="414"/>
        <end position="432"/>
    </location>
</feature>
<evidence type="ECO:0000256" key="4">
    <source>
        <dbReference type="ARBA" id="ARBA00023015"/>
    </source>
</evidence>
<dbReference type="PROSITE" id="PS50114">
    <property type="entry name" value="GATA_ZN_FINGER_2"/>
    <property type="match status" value="1"/>
</dbReference>
<feature type="compositionally biased region" description="Low complexity" evidence="7">
    <location>
        <begin position="577"/>
        <end position="614"/>
    </location>
</feature>
<dbReference type="SUPFAM" id="SSF57716">
    <property type="entry name" value="Glucocorticoid receptor-like (DNA-binding domain)"/>
    <property type="match status" value="1"/>
</dbReference>
<dbReference type="InterPro" id="IPR000679">
    <property type="entry name" value="Znf_GATA"/>
</dbReference>
<evidence type="ECO:0000256" key="3">
    <source>
        <dbReference type="ARBA" id="ARBA00022833"/>
    </source>
</evidence>
<dbReference type="EMBL" id="JAACJN010000084">
    <property type="protein sequence ID" value="KAF5377336.1"/>
    <property type="molecule type" value="Genomic_DNA"/>
</dbReference>
<evidence type="ECO:0000313" key="10">
    <source>
        <dbReference type="Proteomes" id="UP000518752"/>
    </source>
</evidence>
<keyword evidence="3" id="KW-0862">Zinc</keyword>
<feature type="region of interest" description="Disordered" evidence="7">
    <location>
        <begin position="1"/>
        <end position="23"/>
    </location>
</feature>
<comment type="caution">
    <text evidence="9">The sequence shown here is derived from an EMBL/GenBank/DDBJ whole genome shotgun (WGS) entry which is preliminary data.</text>
</comment>
<feature type="compositionally biased region" description="Basic and acidic residues" evidence="7">
    <location>
        <begin position="741"/>
        <end position="765"/>
    </location>
</feature>
<feature type="region of interest" description="Disordered" evidence="7">
    <location>
        <begin position="414"/>
        <end position="436"/>
    </location>
</feature>
<dbReference type="AlphaFoldDB" id="A0A8H5H650"/>
<dbReference type="PANTHER" id="PTHR47172:SF24">
    <property type="entry name" value="GATA ZINC FINGER DOMAIN-CONTAINING PROTEIN 14-RELATED"/>
    <property type="match status" value="1"/>
</dbReference>
<feature type="compositionally biased region" description="Basic and acidic residues" evidence="7">
    <location>
        <begin position="712"/>
        <end position="721"/>
    </location>
</feature>
<dbReference type="InterPro" id="IPR013088">
    <property type="entry name" value="Znf_NHR/GATA"/>
</dbReference>
<name>A0A8H5H650_9AGAR</name>
<dbReference type="PROSITE" id="PS00344">
    <property type="entry name" value="GATA_ZN_FINGER_1"/>
    <property type="match status" value="1"/>
</dbReference>
<reference evidence="9 10" key="1">
    <citation type="journal article" date="2020" name="ISME J.">
        <title>Uncovering the hidden diversity of litter-decomposition mechanisms in mushroom-forming fungi.</title>
        <authorList>
            <person name="Floudas D."/>
            <person name="Bentzer J."/>
            <person name="Ahren D."/>
            <person name="Johansson T."/>
            <person name="Persson P."/>
            <person name="Tunlid A."/>
        </authorList>
    </citation>
    <scope>NUCLEOTIDE SEQUENCE [LARGE SCALE GENOMIC DNA]</scope>
    <source>
        <strain evidence="9 10">CBS 406.79</strain>
    </source>
</reference>
<sequence length="771" mass="83126">MSEFAENFYTDDQPHNSLPTPAVPLAASPIALPSSSRQPQTSFSSFQASDVGQHSCYWALLSAHLQFIYLDPVLQLHLQDQSDDLAGKPLLRFVHPDERATAQRDLHGVLQSKTLHGSVTRVRFARLSRIRRQLACPTDSSSPHSISDRDFLAADIVINWAAEGLVLCFIHATQITQDESSWAQNLCGTPVLTQEQLQNMSQCLLMCAPTHSSHGRVFQVLANASARSSLLSWPPSQEGASDKDIAELAKSVDLSSPGSSSSSQARTNCTRRFKALRELRGTPVESVYIPHGSVIFACHKLGSSRVSSPSSAVHSQSATTDTCSIPNNSYMGYNGSSPTSYSLPPPPLQQSYYDQPYSLPPLSSPMATGSLSFTSAQPTLPQYSYSNWNPSAHAPVQSLRPAFWSNHGSGSYENGSSVNSSLPLSGGHQSHGNYGRQLSPYDSHVFYSSAISNDAISHLNGLSGDIPSPTSAASSLADLVPPPRRRVSPGSSRDLRDNNGTAGGRERSHGNRPSGLLKCSSCKTTTSPEWRKGPSGKKELCNACGLRYARSRAKKEGHVVSGGGRRRKEKVTKRESSTPPSASSTAGSVASSYSSSGVIPYHSSSSSSAYTSTGSHRRTYAPGYDDTGSFTSGNDIYGANRSAGTPSPSPPAGHTSGAGFTHYVSASDSVAHTPHSATHHHHHHHHGRTSYYGSSIPSPLAANPPMLQTQSFERDHRDREALPPTPVSAEPRASYYPSSYRVERKDTQRGYDKEYERDYDREGRPRSVVTG</sequence>
<feature type="compositionally biased region" description="Basic residues" evidence="7">
    <location>
        <begin position="677"/>
        <end position="688"/>
    </location>
</feature>
<evidence type="ECO:0000256" key="7">
    <source>
        <dbReference type="SAM" id="MobiDB-lite"/>
    </source>
</evidence>
<feature type="compositionally biased region" description="Polar residues" evidence="7">
    <location>
        <begin position="318"/>
        <end position="335"/>
    </location>
</feature>
<gene>
    <name evidence="9" type="ORF">D9757_008021</name>
</gene>
<accession>A0A8H5H650</accession>
<feature type="domain" description="GATA-type" evidence="8">
    <location>
        <begin position="513"/>
        <end position="574"/>
    </location>
</feature>
<evidence type="ECO:0000256" key="1">
    <source>
        <dbReference type="ARBA" id="ARBA00022723"/>
    </source>
</evidence>
<organism evidence="9 10">
    <name type="scientific">Collybiopsis confluens</name>
    <dbReference type="NCBI Taxonomy" id="2823264"/>
    <lineage>
        <taxon>Eukaryota</taxon>
        <taxon>Fungi</taxon>
        <taxon>Dikarya</taxon>
        <taxon>Basidiomycota</taxon>
        <taxon>Agaricomycotina</taxon>
        <taxon>Agaricomycetes</taxon>
        <taxon>Agaricomycetidae</taxon>
        <taxon>Agaricales</taxon>
        <taxon>Marasmiineae</taxon>
        <taxon>Omphalotaceae</taxon>
        <taxon>Collybiopsis</taxon>
    </lineage>
</organism>